<feature type="region of interest" description="Disordered" evidence="1">
    <location>
        <begin position="42"/>
        <end position="61"/>
    </location>
</feature>
<keyword evidence="3" id="KW-1185">Reference proteome</keyword>
<sequence length="87" mass="9569">MKSSSITIEDAKLHSVTYVHSETTSSLKLAFLTFNASIKKEKKEDNGNVNNKESVSIHLNEPVTNTDDVLTVSSTFGSRKSPRSARI</sequence>
<accession>A0AAV6W2E6</accession>
<gene>
    <name evidence="2" type="ORF">JTE90_010402</name>
</gene>
<feature type="compositionally biased region" description="Polar residues" evidence="1">
    <location>
        <begin position="68"/>
        <end position="78"/>
    </location>
</feature>
<evidence type="ECO:0000313" key="3">
    <source>
        <dbReference type="Proteomes" id="UP000827092"/>
    </source>
</evidence>
<dbReference type="EMBL" id="JAFNEN010000001">
    <property type="protein sequence ID" value="KAG8202033.1"/>
    <property type="molecule type" value="Genomic_DNA"/>
</dbReference>
<protein>
    <submittedName>
        <fullName evidence="2">Uncharacterized protein</fullName>
    </submittedName>
</protein>
<name>A0AAV6W2E6_9ARAC</name>
<proteinExistence type="predicted"/>
<dbReference type="AlphaFoldDB" id="A0AAV6W2E6"/>
<dbReference type="Proteomes" id="UP000827092">
    <property type="component" value="Unassembled WGS sequence"/>
</dbReference>
<reference evidence="2 3" key="1">
    <citation type="journal article" date="2022" name="Nat. Ecol. Evol.">
        <title>A masculinizing supergene underlies an exaggerated male reproductive morph in a spider.</title>
        <authorList>
            <person name="Hendrickx F."/>
            <person name="De Corte Z."/>
            <person name="Sonet G."/>
            <person name="Van Belleghem S.M."/>
            <person name="Kostlbacher S."/>
            <person name="Vangestel C."/>
        </authorList>
    </citation>
    <scope>NUCLEOTIDE SEQUENCE [LARGE SCALE GENOMIC DNA]</scope>
    <source>
        <strain evidence="2">W744_W776</strain>
    </source>
</reference>
<evidence type="ECO:0000313" key="2">
    <source>
        <dbReference type="EMBL" id="KAG8202033.1"/>
    </source>
</evidence>
<feature type="region of interest" description="Disordered" evidence="1">
    <location>
        <begin position="68"/>
        <end position="87"/>
    </location>
</feature>
<evidence type="ECO:0000256" key="1">
    <source>
        <dbReference type="SAM" id="MobiDB-lite"/>
    </source>
</evidence>
<comment type="caution">
    <text evidence="2">The sequence shown here is derived from an EMBL/GenBank/DDBJ whole genome shotgun (WGS) entry which is preliminary data.</text>
</comment>
<organism evidence="2 3">
    <name type="scientific">Oedothorax gibbosus</name>
    <dbReference type="NCBI Taxonomy" id="931172"/>
    <lineage>
        <taxon>Eukaryota</taxon>
        <taxon>Metazoa</taxon>
        <taxon>Ecdysozoa</taxon>
        <taxon>Arthropoda</taxon>
        <taxon>Chelicerata</taxon>
        <taxon>Arachnida</taxon>
        <taxon>Araneae</taxon>
        <taxon>Araneomorphae</taxon>
        <taxon>Entelegynae</taxon>
        <taxon>Araneoidea</taxon>
        <taxon>Linyphiidae</taxon>
        <taxon>Erigoninae</taxon>
        <taxon>Oedothorax</taxon>
    </lineage>
</organism>